<dbReference type="InterPro" id="IPR005479">
    <property type="entry name" value="CPAse_ATP-bd"/>
</dbReference>
<name>A0A563DUI3_9MICO</name>
<keyword evidence="7 11" id="KW-0067">ATP-binding</keyword>
<proteinExistence type="predicted"/>
<gene>
    <name evidence="16" type="ORF">FGL98_19410</name>
</gene>
<dbReference type="SUPFAM" id="SSF52096">
    <property type="entry name" value="ClpP/crotonase"/>
    <property type="match status" value="2"/>
</dbReference>
<dbReference type="InterPro" id="IPR011763">
    <property type="entry name" value="COA_CT_C"/>
</dbReference>
<dbReference type="PROSITE" id="PS00867">
    <property type="entry name" value="CPSASE_2"/>
    <property type="match status" value="1"/>
</dbReference>
<dbReference type="InterPro" id="IPR011054">
    <property type="entry name" value="Rudment_hybrid_motif"/>
</dbReference>
<dbReference type="Pfam" id="PF02786">
    <property type="entry name" value="CPSase_L_D2"/>
    <property type="match status" value="1"/>
</dbReference>
<dbReference type="PROSITE" id="PS00866">
    <property type="entry name" value="CPSASE_1"/>
    <property type="match status" value="1"/>
</dbReference>
<feature type="domain" description="Lipoyl-binding" evidence="12">
    <location>
        <begin position="561"/>
        <end position="644"/>
    </location>
</feature>
<evidence type="ECO:0000313" key="17">
    <source>
        <dbReference type="Proteomes" id="UP000320244"/>
    </source>
</evidence>
<dbReference type="InterPro" id="IPR005482">
    <property type="entry name" value="Biotin_COase_C"/>
</dbReference>
<evidence type="ECO:0000256" key="7">
    <source>
        <dbReference type="ARBA" id="ARBA00022840"/>
    </source>
</evidence>
<evidence type="ECO:0000256" key="5">
    <source>
        <dbReference type="ARBA" id="ARBA00022741"/>
    </source>
</evidence>
<dbReference type="InterPro" id="IPR011764">
    <property type="entry name" value="Biotin_carboxylation_dom"/>
</dbReference>
<evidence type="ECO:0000256" key="3">
    <source>
        <dbReference type="ARBA" id="ARBA00022516"/>
    </source>
</evidence>
<keyword evidence="4" id="KW-0436">Ligase</keyword>
<sequence>MRLIHAVRDLNAQAGPGGHRIETVALHTDGEKHAMFVREADHAYNLGPAADRPYLDYAILERALTESGADAAWVGWGFVAEDPGFAELCARIDVTFIGPSPGAMRKLGDKIGSKLIAEEVGVPVAPWSGGGVDTLEDAKAAAARIGYPLMLKATAGGGGRGIRMVTSDADLTDAYERTRDEAQRAFGSGVVFLERLITGARHIEVQVIADGQGTAWALGVRDCSVQRRNQKVIEESASPVLQADQIDEVKSAAERLAVAVGYAGAGTVEFLYHPGDRIFAFLEVNTRLQVEHPITEITTDTDLVRAQIHIASGGTLTGSRPTESGHAVEARLNAEDPDRDFAPAPGRIELLALPAGPGIRVDTGVSEGDSIPADFDSMIAKIIAHGSTRDQALARLRRAVAETSVVIEGGATNKSFILDLLDQPEVIDASADTGWIDRVRLEGRLMSERHSGIALITAGIQAYEDDERVEVDRLLQMARGGRPQAQHGAARPVDLKLRGRVYRVAVSRVGASRFRITLNDNDQQHVCDADVEPMGRDRLRLTVSGQSFRVLTAMHGPMHFVEVDGVAHRVSRDEGGMMRAPAPALVVATPVAAGQEVAAGATVVVLESMKMETRLVAPFPAIVRDLQVSAGSQVEAGAPLLRLEPVTDEADEEPGAADSIDLGLPAPGGQCDDPLLRGLGDLRAVLLGYDVDPGDNGHTLERYMTAREGATAQGTDVLPGELDLLRLLSDLADLSRNRLVDNEMHTELRVHSPKEYFHSYLQTLDIERSGLPDSFSRRLESVLAHYGITELDRTPALEEAVFRIFLAQQRSAPDLGIVTALLQRWHTEPAPQGDAAATSREALDQFVLATQLRFPAVGDLARSVRFRWFDEPVVAAERASVLTGLHHEVEALAADPDAGDRARRMSALAAIPERIVTILAERLEHGIPTREPLLEVMIQRHYREFALTGQRAMQIDGRPFAVADYVLDERPTHLVTSIGSRAELEPGTGLTRALADLVADRSSQQDAVVDLYLSWPDLPEDPQVASAALARTLSSLALEVRRIAVAACPGGDRPVTYFTFRPGEDGLQEDVLVRDLHPMVGRRLNLWRLREFDITRVEAPEDVLLYHCVAKNNEADQRLVAMAQVRELALIRDEDGHVSSLPQVERAIANCVEGIRRGRSSLRTPRIALDMNHVWVHVWPTIDAELDQLTALKRGIAPITAGAGIDEVIAQGQVSAPGGEVVPLAARFYYRPGAGVQFRIEDPPTELLKPMDDYAQKVVRARRRGMVYPYEVQSMVAGDGGAVREHDLDDSGRLVPVDRAPGLNKAGIVAGVVTTPTSLHPQGITRVILCGDPTMSLGAVAEPECSRIIAAIDLADEMRVPVEWYSLSAGARISMDSGTENMDWVARALKRIVEFTQAGGEINVVVAGINVGAQPYWNAEATMLMHTKGVLVMTPVSAMVLTGKQSLDFSGGVSAEDNFGIGGYDRVMGPNGQAQYWAPDLKSARDLLIQHYDYSYVAPDESSPRRATTTDPSDRDITVLPHDIADSEFRTIGDIFSAATNPERKKPFDIRTVMRALVDQDQPTLERWADMADASTSVVFDANLGGWPVSLLGIESRTTPRRGFPPTDGPDTYTAGTLFPRSSKKAARAINAASGNRPLVVLANLSGFDGSPDSMRNLQLEYGAEIGRAIVNFDGPIVFCVISRYHGGAFVVFSKVLNPRMTVLAIEGSYASVLGGAPAAAVVFAKKVDTLTSTDLRVAALEAQLQQATESERAPIAAELTEVRTAVRAEKIGEVAADFDGIHSIHRAVEVGSVDAVIEASELRPQIISVLDREAAR</sequence>
<dbReference type="GO" id="GO:0003989">
    <property type="term" value="F:acetyl-CoA carboxylase activity"/>
    <property type="evidence" value="ECO:0007669"/>
    <property type="project" value="InterPro"/>
</dbReference>
<dbReference type="Pfam" id="PF00289">
    <property type="entry name" value="Biotin_carb_N"/>
    <property type="match status" value="1"/>
</dbReference>
<dbReference type="GO" id="GO:0005524">
    <property type="term" value="F:ATP binding"/>
    <property type="evidence" value="ECO:0007669"/>
    <property type="project" value="UniProtKB-UniRule"/>
</dbReference>
<evidence type="ECO:0000256" key="8">
    <source>
        <dbReference type="ARBA" id="ARBA00023098"/>
    </source>
</evidence>
<dbReference type="Gene3D" id="2.40.50.100">
    <property type="match status" value="1"/>
</dbReference>
<dbReference type="InterPro" id="IPR029045">
    <property type="entry name" value="ClpP/crotonase-like_dom_sf"/>
</dbReference>
<dbReference type="SUPFAM" id="SSF51230">
    <property type="entry name" value="Single hybrid motif"/>
    <property type="match status" value="1"/>
</dbReference>
<dbReference type="Pfam" id="PF00364">
    <property type="entry name" value="Biotin_lipoyl"/>
    <property type="match status" value="1"/>
</dbReference>
<keyword evidence="17" id="KW-1185">Reference proteome</keyword>
<dbReference type="InterPro" id="IPR016185">
    <property type="entry name" value="PreATP-grasp_dom_sf"/>
</dbReference>
<evidence type="ECO:0000313" key="16">
    <source>
        <dbReference type="EMBL" id="TWP33920.1"/>
    </source>
</evidence>
<dbReference type="InterPro" id="IPR034733">
    <property type="entry name" value="AcCoA_carboxyl_beta"/>
</dbReference>
<keyword evidence="8" id="KW-0443">Lipid metabolism</keyword>
<keyword evidence="5 11" id="KW-0547">Nucleotide-binding</keyword>
<dbReference type="SUPFAM" id="SSF52440">
    <property type="entry name" value="PreATP-grasp domain"/>
    <property type="match status" value="1"/>
</dbReference>
<feature type="domain" description="ATP-grasp" evidence="13">
    <location>
        <begin position="114"/>
        <end position="312"/>
    </location>
</feature>
<feature type="domain" description="Biotin carboxylation" evidence="14">
    <location>
        <begin position="1"/>
        <end position="441"/>
    </location>
</feature>
<dbReference type="EC" id="6.3.4.14" evidence="2"/>
<dbReference type="PANTHER" id="PTHR18866:SF33">
    <property type="entry name" value="METHYLCROTONOYL-COA CARBOXYLASE SUBUNIT ALPHA, MITOCHONDRIAL-RELATED"/>
    <property type="match status" value="1"/>
</dbReference>
<evidence type="ECO:0000256" key="10">
    <source>
        <dbReference type="ARBA" id="ARBA00023267"/>
    </source>
</evidence>
<organism evidence="16 17">
    <name type="scientific">Leekyejoonella antrihumi</name>
    <dbReference type="NCBI Taxonomy" id="1660198"/>
    <lineage>
        <taxon>Bacteria</taxon>
        <taxon>Bacillati</taxon>
        <taxon>Actinomycetota</taxon>
        <taxon>Actinomycetes</taxon>
        <taxon>Micrococcales</taxon>
        <taxon>Dermacoccaceae</taxon>
        <taxon>Leekyejoonella</taxon>
    </lineage>
</organism>
<feature type="domain" description="CoA carboxyltransferase C-terminal" evidence="15">
    <location>
        <begin position="1521"/>
        <end position="1817"/>
    </location>
</feature>
<keyword evidence="6" id="KW-0276">Fatty acid metabolism</keyword>
<evidence type="ECO:0000259" key="15">
    <source>
        <dbReference type="PROSITE" id="PS50989"/>
    </source>
</evidence>
<keyword evidence="10" id="KW-0092">Biotin</keyword>
<dbReference type="PROSITE" id="PS50975">
    <property type="entry name" value="ATP_GRASP"/>
    <property type="match status" value="1"/>
</dbReference>
<evidence type="ECO:0000259" key="14">
    <source>
        <dbReference type="PROSITE" id="PS50979"/>
    </source>
</evidence>
<reference evidence="16 17" key="2">
    <citation type="submission" date="2019-08" db="EMBL/GenBank/DDBJ databases">
        <title>Jejuicoccus antrihumi gen. nov., sp. nov., a new member of the family Dermacoccaceae isolated from a cave.</title>
        <authorList>
            <person name="Schumann P."/>
            <person name="Kim I.S."/>
        </authorList>
    </citation>
    <scope>NUCLEOTIDE SEQUENCE [LARGE SCALE GENOMIC DNA]</scope>
    <source>
        <strain evidence="16 17">C5-26</strain>
    </source>
</reference>
<dbReference type="Pfam" id="PF02785">
    <property type="entry name" value="Biotin_carb_C"/>
    <property type="match status" value="1"/>
</dbReference>
<comment type="cofactor">
    <cofactor evidence="1">
        <name>biotin</name>
        <dbReference type="ChEBI" id="CHEBI:57586"/>
    </cofactor>
</comment>
<evidence type="ECO:0000259" key="13">
    <source>
        <dbReference type="PROSITE" id="PS50975"/>
    </source>
</evidence>
<dbReference type="GO" id="GO:0046872">
    <property type="term" value="F:metal ion binding"/>
    <property type="evidence" value="ECO:0007669"/>
    <property type="project" value="InterPro"/>
</dbReference>
<keyword evidence="9" id="KW-0275">Fatty acid biosynthesis</keyword>
<evidence type="ECO:0000256" key="9">
    <source>
        <dbReference type="ARBA" id="ARBA00023160"/>
    </source>
</evidence>
<dbReference type="Pfam" id="PF08326">
    <property type="entry name" value="ACC_central"/>
    <property type="match status" value="1"/>
</dbReference>
<dbReference type="SUPFAM" id="SSF51246">
    <property type="entry name" value="Rudiment single hybrid motif"/>
    <property type="match status" value="1"/>
</dbReference>
<dbReference type="GO" id="GO:0004075">
    <property type="term" value="F:biotin carboxylase activity"/>
    <property type="evidence" value="ECO:0007669"/>
    <property type="project" value="UniProtKB-EC"/>
</dbReference>
<dbReference type="PROSITE" id="PS50989">
    <property type="entry name" value="COA_CT_CTER"/>
    <property type="match status" value="1"/>
</dbReference>
<dbReference type="Pfam" id="PF01039">
    <property type="entry name" value="Carboxyl_trans"/>
    <property type="match status" value="1"/>
</dbReference>
<keyword evidence="3" id="KW-0444">Lipid biosynthesis</keyword>
<evidence type="ECO:0000256" key="2">
    <source>
        <dbReference type="ARBA" id="ARBA00013263"/>
    </source>
</evidence>
<dbReference type="Gene3D" id="3.90.226.10">
    <property type="entry name" value="2-enoyl-CoA Hydratase, Chain A, domain 1"/>
    <property type="match status" value="2"/>
</dbReference>
<dbReference type="PANTHER" id="PTHR18866">
    <property type="entry name" value="CARBOXYLASE:PYRUVATE/ACETYL-COA/PROPIONYL-COA CARBOXYLASE"/>
    <property type="match status" value="1"/>
</dbReference>
<dbReference type="PROSITE" id="PS50968">
    <property type="entry name" value="BIOTINYL_LIPOYL"/>
    <property type="match status" value="1"/>
</dbReference>
<comment type="caution">
    <text evidence="16">The sequence shown here is derived from an EMBL/GenBank/DDBJ whole genome shotgun (WGS) entry which is preliminary data.</text>
</comment>
<dbReference type="InterPro" id="IPR005481">
    <property type="entry name" value="BC-like_N"/>
</dbReference>
<evidence type="ECO:0000256" key="11">
    <source>
        <dbReference type="PROSITE-ProRule" id="PRU00409"/>
    </source>
</evidence>
<dbReference type="Gene3D" id="3.30.470.20">
    <property type="entry name" value="ATP-grasp fold, B domain"/>
    <property type="match status" value="1"/>
</dbReference>
<dbReference type="OrthoDB" id="9760256at2"/>
<dbReference type="Proteomes" id="UP000320244">
    <property type="component" value="Unassembled WGS sequence"/>
</dbReference>
<dbReference type="SUPFAM" id="SSF56059">
    <property type="entry name" value="Glutathione synthetase ATP-binding domain-like"/>
    <property type="match status" value="1"/>
</dbReference>
<reference evidence="16 17" key="1">
    <citation type="submission" date="2019-05" db="EMBL/GenBank/DDBJ databases">
        <authorList>
            <person name="Lee S.D."/>
        </authorList>
    </citation>
    <scope>NUCLEOTIDE SEQUENCE [LARGE SCALE GENOMIC DNA]</scope>
    <source>
        <strain evidence="16 17">C5-26</strain>
    </source>
</reference>
<evidence type="ECO:0000259" key="12">
    <source>
        <dbReference type="PROSITE" id="PS50968"/>
    </source>
</evidence>
<dbReference type="PROSITE" id="PS50979">
    <property type="entry name" value="BC"/>
    <property type="match status" value="1"/>
</dbReference>
<protein>
    <recommendedName>
        <fullName evidence="2">biotin carboxylase</fullName>
        <ecNumber evidence="2">6.3.4.14</ecNumber>
    </recommendedName>
</protein>
<dbReference type="InterPro" id="IPR013537">
    <property type="entry name" value="AcCoA_COase_cen"/>
</dbReference>
<dbReference type="InterPro" id="IPR050856">
    <property type="entry name" value="Biotin_carboxylase_complex"/>
</dbReference>
<dbReference type="GO" id="GO:0006633">
    <property type="term" value="P:fatty acid biosynthetic process"/>
    <property type="evidence" value="ECO:0007669"/>
    <property type="project" value="UniProtKB-KW"/>
</dbReference>
<evidence type="ECO:0000256" key="4">
    <source>
        <dbReference type="ARBA" id="ARBA00022598"/>
    </source>
</evidence>
<evidence type="ECO:0000256" key="6">
    <source>
        <dbReference type="ARBA" id="ARBA00022832"/>
    </source>
</evidence>
<dbReference type="SMART" id="SM00878">
    <property type="entry name" value="Biotin_carb_C"/>
    <property type="match status" value="1"/>
</dbReference>
<dbReference type="FunFam" id="3.30.1490.20:FF:000003">
    <property type="entry name" value="acetyl-CoA carboxylase isoform X1"/>
    <property type="match status" value="1"/>
</dbReference>
<dbReference type="EMBL" id="VCQV01000034">
    <property type="protein sequence ID" value="TWP33920.1"/>
    <property type="molecule type" value="Genomic_DNA"/>
</dbReference>
<dbReference type="InterPro" id="IPR011761">
    <property type="entry name" value="ATP-grasp"/>
</dbReference>
<accession>A0A563DUI3</accession>
<evidence type="ECO:0000256" key="1">
    <source>
        <dbReference type="ARBA" id="ARBA00001953"/>
    </source>
</evidence>
<dbReference type="InterPro" id="IPR011053">
    <property type="entry name" value="Single_hybrid_motif"/>
</dbReference>
<dbReference type="InterPro" id="IPR000089">
    <property type="entry name" value="Biotin_lipoyl"/>
</dbReference>
<dbReference type="CDD" id="cd06850">
    <property type="entry name" value="biotinyl_domain"/>
    <property type="match status" value="1"/>
</dbReference>